<dbReference type="SUPFAM" id="SSF52540">
    <property type="entry name" value="P-loop containing nucleoside triphosphate hydrolases"/>
    <property type="match status" value="1"/>
</dbReference>
<feature type="non-terminal residue" evidence="6">
    <location>
        <position position="1"/>
    </location>
</feature>
<evidence type="ECO:0000256" key="4">
    <source>
        <dbReference type="ARBA" id="ARBA00022840"/>
    </source>
</evidence>
<dbReference type="EMBL" id="BART01029590">
    <property type="protein sequence ID" value="GAH08545.1"/>
    <property type="molecule type" value="Genomic_DNA"/>
</dbReference>
<dbReference type="InterPro" id="IPR050319">
    <property type="entry name" value="ABC_transp_ATP-bind"/>
</dbReference>
<dbReference type="GO" id="GO:0016887">
    <property type="term" value="F:ATP hydrolysis activity"/>
    <property type="evidence" value="ECO:0007669"/>
    <property type="project" value="InterPro"/>
</dbReference>
<feature type="domain" description="ABC transporter" evidence="5">
    <location>
        <begin position="16"/>
        <end position="255"/>
    </location>
</feature>
<gene>
    <name evidence="6" type="ORF">S01H4_51878</name>
</gene>
<comment type="caution">
    <text evidence="6">The sequence shown here is derived from an EMBL/GenBank/DDBJ whole genome shotgun (WGS) entry which is preliminary data.</text>
</comment>
<dbReference type="PANTHER" id="PTHR43776">
    <property type="entry name" value="TRANSPORT ATP-BINDING PROTEIN"/>
    <property type="match status" value="1"/>
</dbReference>
<dbReference type="InterPro" id="IPR027417">
    <property type="entry name" value="P-loop_NTPase"/>
</dbReference>
<proteinExistence type="inferred from homology"/>
<organism evidence="6">
    <name type="scientific">marine sediment metagenome</name>
    <dbReference type="NCBI Taxonomy" id="412755"/>
    <lineage>
        <taxon>unclassified sequences</taxon>
        <taxon>metagenomes</taxon>
        <taxon>ecological metagenomes</taxon>
    </lineage>
</organism>
<evidence type="ECO:0000256" key="1">
    <source>
        <dbReference type="ARBA" id="ARBA00005417"/>
    </source>
</evidence>
<protein>
    <recommendedName>
        <fullName evidence="5">ABC transporter domain-containing protein</fullName>
    </recommendedName>
</protein>
<dbReference type="GO" id="GO:0005524">
    <property type="term" value="F:ATP binding"/>
    <property type="evidence" value="ECO:0007669"/>
    <property type="project" value="UniProtKB-KW"/>
</dbReference>
<dbReference type="FunFam" id="3.40.50.300:FF:000016">
    <property type="entry name" value="Oligopeptide ABC transporter ATP-binding component"/>
    <property type="match status" value="1"/>
</dbReference>
<dbReference type="PANTHER" id="PTHR43776:SF7">
    <property type="entry name" value="D,D-DIPEPTIDE TRANSPORT ATP-BINDING PROTEIN DDPF-RELATED"/>
    <property type="match status" value="1"/>
</dbReference>
<reference evidence="6" key="1">
    <citation type="journal article" date="2014" name="Front. Microbiol.">
        <title>High frequency of phylogenetically diverse reductive dehalogenase-homologous genes in deep subseafloor sedimentary metagenomes.</title>
        <authorList>
            <person name="Kawai M."/>
            <person name="Futagami T."/>
            <person name="Toyoda A."/>
            <person name="Takaki Y."/>
            <person name="Nishi S."/>
            <person name="Hori S."/>
            <person name="Arai W."/>
            <person name="Tsubouchi T."/>
            <person name="Morono Y."/>
            <person name="Uchiyama I."/>
            <person name="Ito T."/>
            <person name="Fujiyama A."/>
            <person name="Inagaki F."/>
            <person name="Takami H."/>
        </authorList>
    </citation>
    <scope>NUCLEOTIDE SEQUENCE</scope>
    <source>
        <strain evidence="6">Expedition CK06-06</strain>
    </source>
</reference>
<evidence type="ECO:0000259" key="5">
    <source>
        <dbReference type="PROSITE" id="PS50893"/>
    </source>
</evidence>
<dbReference type="Pfam" id="PF08352">
    <property type="entry name" value="oligo_HPY"/>
    <property type="match status" value="1"/>
</dbReference>
<dbReference type="Gene3D" id="3.40.50.300">
    <property type="entry name" value="P-loop containing nucleotide triphosphate hydrolases"/>
    <property type="match status" value="1"/>
</dbReference>
<dbReference type="PROSITE" id="PS00211">
    <property type="entry name" value="ABC_TRANSPORTER_1"/>
    <property type="match status" value="1"/>
</dbReference>
<dbReference type="AlphaFoldDB" id="X1DJV1"/>
<evidence type="ECO:0000256" key="2">
    <source>
        <dbReference type="ARBA" id="ARBA00022448"/>
    </source>
</evidence>
<evidence type="ECO:0000313" key="6">
    <source>
        <dbReference type="EMBL" id="GAH08545.1"/>
    </source>
</evidence>
<evidence type="ECO:0000256" key="3">
    <source>
        <dbReference type="ARBA" id="ARBA00022741"/>
    </source>
</evidence>
<dbReference type="GO" id="GO:0055085">
    <property type="term" value="P:transmembrane transport"/>
    <property type="evidence" value="ECO:0007669"/>
    <property type="project" value="UniProtKB-ARBA"/>
</dbReference>
<dbReference type="InterPro" id="IPR003593">
    <property type="entry name" value="AAA+_ATPase"/>
</dbReference>
<dbReference type="InterPro" id="IPR013563">
    <property type="entry name" value="Oligopep_ABC_C"/>
</dbReference>
<name>X1DJV1_9ZZZZ</name>
<dbReference type="SMART" id="SM00382">
    <property type="entry name" value="AAA"/>
    <property type="match status" value="1"/>
</dbReference>
<keyword evidence="2" id="KW-0813">Transport</keyword>
<dbReference type="InterPro" id="IPR017871">
    <property type="entry name" value="ABC_transporter-like_CS"/>
</dbReference>
<dbReference type="Pfam" id="PF00005">
    <property type="entry name" value="ABC_tran"/>
    <property type="match status" value="1"/>
</dbReference>
<dbReference type="PROSITE" id="PS50893">
    <property type="entry name" value="ABC_TRANSPORTER_2"/>
    <property type="match status" value="1"/>
</dbReference>
<keyword evidence="4" id="KW-0067">ATP-binding</keyword>
<keyword evidence="3" id="KW-0547">Nucleotide-binding</keyword>
<dbReference type="InterPro" id="IPR003439">
    <property type="entry name" value="ABC_transporter-like_ATP-bd"/>
</dbReference>
<dbReference type="CDD" id="cd03257">
    <property type="entry name" value="ABC_NikE_OppD_transporters"/>
    <property type="match status" value="1"/>
</dbReference>
<comment type="similarity">
    <text evidence="1">Belongs to the ABC transporter superfamily.</text>
</comment>
<dbReference type="GO" id="GO:0015833">
    <property type="term" value="P:peptide transport"/>
    <property type="evidence" value="ECO:0007669"/>
    <property type="project" value="InterPro"/>
</dbReference>
<feature type="non-terminal residue" evidence="6">
    <location>
        <position position="267"/>
    </location>
</feature>
<sequence>SRTFYEVEELKKYFPIRKGVLSKIVAQVRAVDGVTFEIMRGETLGLAGESGCGKTTLGRCLISLIPSTSGELRYNGQDLLKMKKKDIQTIRRDMTMIFQDPYSSLNPRMTVADIVSEPLENYRIARGSKKLEMVMELMEKVGMAPYHIYRYPHEFSGGQKARIGIARAIAINPKFIIADEPVAALDVSVRATILNLMKDIQKELNLTYLFISHDLSVVKHICDRVMIMYLGRIVEITKTENLYSRPEHPYTQALMSAIPIPDPTVKR</sequence>
<accession>X1DJV1</accession>